<evidence type="ECO:0000256" key="2">
    <source>
        <dbReference type="SAM" id="MobiDB-lite"/>
    </source>
</evidence>
<feature type="compositionally biased region" description="Low complexity" evidence="2">
    <location>
        <begin position="595"/>
        <end position="604"/>
    </location>
</feature>
<dbReference type="SUPFAM" id="SSF50729">
    <property type="entry name" value="PH domain-like"/>
    <property type="match status" value="1"/>
</dbReference>
<evidence type="ECO:0000259" key="3">
    <source>
        <dbReference type="PROSITE" id="PS50003"/>
    </source>
</evidence>
<organism evidence="4 5">
    <name type="scientific">Didymella exigua CBS 183.55</name>
    <dbReference type="NCBI Taxonomy" id="1150837"/>
    <lineage>
        <taxon>Eukaryota</taxon>
        <taxon>Fungi</taxon>
        <taxon>Dikarya</taxon>
        <taxon>Ascomycota</taxon>
        <taxon>Pezizomycotina</taxon>
        <taxon>Dothideomycetes</taxon>
        <taxon>Pleosporomycetidae</taxon>
        <taxon>Pleosporales</taxon>
        <taxon>Pleosporineae</taxon>
        <taxon>Didymellaceae</taxon>
        <taxon>Didymella</taxon>
    </lineage>
</organism>
<keyword evidence="5" id="KW-1185">Reference proteome</keyword>
<reference evidence="4" key="1">
    <citation type="journal article" date="2020" name="Stud. Mycol.">
        <title>101 Dothideomycetes genomes: a test case for predicting lifestyles and emergence of pathogens.</title>
        <authorList>
            <person name="Haridas S."/>
            <person name="Albert R."/>
            <person name="Binder M."/>
            <person name="Bloem J."/>
            <person name="Labutti K."/>
            <person name="Salamov A."/>
            <person name="Andreopoulos B."/>
            <person name="Baker S."/>
            <person name="Barry K."/>
            <person name="Bills G."/>
            <person name="Bluhm B."/>
            <person name="Cannon C."/>
            <person name="Castanera R."/>
            <person name="Culley D."/>
            <person name="Daum C."/>
            <person name="Ezra D."/>
            <person name="Gonzalez J."/>
            <person name="Henrissat B."/>
            <person name="Kuo A."/>
            <person name="Liang C."/>
            <person name="Lipzen A."/>
            <person name="Lutzoni F."/>
            <person name="Magnuson J."/>
            <person name="Mondo S."/>
            <person name="Nolan M."/>
            <person name="Ohm R."/>
            <person name="Pangilinan J."/>
            <person name="Park H.-J."/>
            <person name="Ramirez L."/>
            <person name="Alfaro M."/>
            <person name="Sun H."/>
            <person name="Tritt A."/>
            <person name="Yoshinaga Y."/>
            <person name="Zwiers L.-H."/>
            <person name="Turgeon B."/>
            <person name="Goodwin S."/>
            <person name="Spatafora J."/>
            <person name="Crous P."/>
            <person name="Grigoriev I."/>
        </authorList>
    </citation>
    <scope>NUCLEOTIDE SEQUENCE</scope>
    <source>
        <strain evidence="4">CBS 183.55</strain>
    </source>
</reference>
<feature type="region of interest" description="Disordered" evidence="2">
    <location>
        <begin position="529"/>
        <end position="621"/>
    </location>
</feature>
<dbReference type="EMBL" id="ML978967">
    <property type="protein sequence ID" value="KAF1928956.1"/>
    <property type="molecule type" value="Genomic_DNA"/>
</dbReference>
<dbReference type="OrthoDB" id="5598057at2759"/>
<feature type="compositionally biased region" description="Polar residues" evidence="2">
    <location>
        <begin position="759"/>
        <end position="772"/>
    </location>
</feature>
<evidence type="ECO:0000256" key="1">
    <source>
        <dbReference type="ARBA" id="ARBA00022553"/>
    </source>
</evidence>
<evidence type="ECO:0000313" key="4">
    <source>
        <dbReference type="EMBL" id="KAF1928956.1"/>
    </source>
</evidence>
<keyword evidence="1" id="KW-0597">Phosphoprotein</keyword>
<dbReference type="CDD" id="cd13311">
    <property type="entry name" value="PH_Slm1"/>
    <property type="match status" value="1"/>
</dbReference>
<feature type="compositionally biased region" description="Basic and acidic residues" evidence="2">
    <location>
        <begin position="36"/>
        <end position="51"/>
    </location>
</feature>
<feature type="region of interest" description="Disordered" evidence="2">
    <location>
        <begin position="1"/>
        <end position="124"/>
    </location>
</feature>
<sequence>MAGVPSIDDPSHLSRGYGDNSHLSVGVNDFATGGRQQERLGRFEEDFDARTRGSSVLDGDDVPQRSASRVSSTLRESTINQGSTPSRSGTLKKKGSVKRSGSLKRSGSRKSQHAGSIRGVAIDDQEHGYDREDSVFYTPVPTKGSPTDVLADRFQTWRKFLKDLITYFREVSSSYEHRAKSLLKVSNVINNTNAPASLLSDGGLNDANRFLRDFHKQAIVEANKARDIEADVINQLSGLRADLAQKIKEIKSLSGDFKNNVEKEKENTRKCVTALEEALAVIDSDPSAIAGKGDPYVVRLGVERQVERQIDEENYLHRAYLNLENSGRELESIIVGEIQKAYNALASILKRDADEMYATVEKLRSGPIAMPRDQEWGRFVRSDSHFVNPDLPLRRLEEIEYPGKHHPATTEVRAGMLERKSKYLKSYTPGWYVLSPTHIHEFKSADRIYTQPPVMSLYLLDQKLGSRSQPGSSSHKFVIKGRQAGSMHRGHTWVFRAETYETMNAWYDDIKTLTEKSGEERNAFVRRHASVRSASAGSARSASSDGGLEEDEADAVPYSANQSMVSQPREQPPTRPSPGGRFPSDLAVNRHLHEPLSPSSGSSDLGHDITTASGGPLQHDVHPMYLANSANQQPVQPYQQARDSTYTSSQPAQQHHEPSYMNAQPTHQYHQDNIYSDPYTSDYGNLPDQSHGQREMAYANPSNNQIQPSFTQPTEVSPIERHDSNYGTWLAPAAGGVAAGALAGEAYRRHQNKEVEPAQQPQGTEQQYQSPAVDQRGVPFDDLTGGTQAQPQHPVDDFTGGTQAQLQYGNATTVPQPSSDHVAFGHTIHPATIIAHQNERGPESGAATPPPNNDNTTSSFLGEAEAVSAVSSGQTVNGGVVPVALIETAEKQAFPFPTSGQTVNGGPVPVELIETAEKFPGVHRTNTDISVSDLHVPGEFPKVPATPRTSNGTFFGHADRF</sequence>
<dbReference type="InterPro" id="IPR001849">
    <property type="entry name" value="PH_domain"/>
</dbReference>
<name>A0A6A5RRP3_9PLEO</name>
<dbReference type="GeneID" id="54350052"/>
<dbReference type="InterPro" id="IPR046869">
    <property type="entry name" value="SLM1/RGC1-like_PH"/>
</dbReference>
<gene>
    <name evidence="4" type="ORF">M421DRAFT_420187</name>
</gene>
<evidence type="ECO:0000313" key="5">
    <source>
        <dbReference type="Proteomes" id="UP000800082"/>
    </source>
</evidence>
<feature type="domain" description="PH" evidence="3">
    <location>
        <begin position="410"/>
        <end position="515"/>
    </location>
</feature>
<dbReference type="PANTHER" id="PTHR31941">
    <property type="entry name" value="CYTOSKELETAL SIGNALING PROTEIN SLM1"/>
    <property type="match status" value="1"/>
</dbReference>
<dbReference type="InterPro" id="IPR043453">
    <property type="entry name" value="Slm1_PH"/>
</dbReference>
<dbReference type="PANTHER" id="PTHR31941:SF16">
    <property type="entry name" value="PHOSPHATIDYLINOSITOL 4,5-BISPHOSPHATE-BINDING PROTEIN SLM1-RELATED"/>
    <property type="match status" value="1"/>
</dbReference>
<dbReference type="RefSeq" id="XP_033449204.1">
    <property type="nucleotide sequence ID" value="XM_033592384.1"/>
</dbReference>
<dbReference type="Proteomes" id="UP000800082">
    <property type="component" value="Unassembled WGS sequence"/>
</dbReference>
<dbReference type="Gene3D" id="1.20.1270.60">
    <property type="entry name" value="Arfaptin homology (AH) domain/BAR domain"/>
    <property type="match status" value="1"/>
</dbReference>
<dbReference type="PROSITE" id="PS50003">
    <property type="entry name" value="PH_DOMAIN"/>
    <property type="match status" value="1"/>
</dbReference>
<feature type="compositionally biased region" description="Polar residues" evidence="2">
    <location>
        <begin position="65"/>
        <end position="89"/>
    </location>
</feature>
<dbReference type="InterPro" id="IPR027267">
    <property type="entry name" value="AH/BAR_dom_sf"/>
</dbReference>
<dbReference type="SMART" id="SM00233">
    <property type="entry name" value="PH"/>
    <property type="match status" value="1"/>
</dbReference>
<feature type="region of interest" description="Disordered" evidence="2">
    <location>
        <begin position="753"/>
        <end position="802"/>
    </location>
</feature>
<feature type="region of interest" description="Disordered" evidence="2">
    <location>
        <begin position="840"/>
        <end position="859"/>
    </location>
</feature>
<feature type="region of interest" description="Disordered" evidence="2">
    <location>
        <begin position="633"/>
        <end position="659"/>
    </location>
</feature>
<dbReference type="Pfam" id="PF20399">
    <property type="entry name" value="PH_20"/>
    <property type="match status" value="1"/>
</dbReference>
<dbReference type="InterPro" id="IPR011993">
    <property type="entry name" value="PH-like_dom_sf"/>
</dbReference>
<protein>
    <recommendedName>
        <fullName evidence="3">PH domain-containing protein</fullName>
    </recommendedName>
</protein>
<dbReference type="Pfam" id="PF20400">
    <property type="entry name" value="BAR_4"/>
    <property type="match status" value="1"/>
</dbReference>
<feature type="compositionally biased region" description="Low complexity" evidence="2">
    <location>
        <begin position="531"/>
        <end position="544"/>
    </location>
</feature>
<dbReference type="InterPro" id="IPR046868">
    <property type="entry name" value="BAR_4"/>
</dbReference>
<accession>A0A6A5RRP3</accession>
<feature type="compositionally biased region" description="Polar residues" evidence="2">
    <location>
        <begin position="633"/>
        <end position="653"/>
    </location>
</feature>
<proteinExistence type="predicted"/>
<dbReference type="SUPFAM" id="SSF103657">
    <property type="entry name" value="BAR/IMD domain-like"/>
    <property type="match status" value="1"/>
</dbReference>
<dbReference type="AlphaFoldDB" id="A0A6A5RRP3"/>
<dbReference type="Gene3D" id="2.30.29.30">
    <property type="entry name" value="Pleckstrin-homology domain (PH domain)/Phosphotyrosine-binding domain (PTB)"/>
    <property type="match status" value="1"/>
</dbReference>
<feature type="compositionally biased region" description="Polar residues" evidence="2">
    <location>
        <begin position="559"/>
        <end position="569"/>
    </location>
</feature>